<evidence type="ECO:0000256" key="1">
    <source>
        <dbReference type="ARBA" id="ARBA00004323"/>
    </source>
</evidence>
<keyword evidence="8" id="KW-0812">Transmembrane</keyword>
<dbReference type="GO" id="GO:0000139">
    <property type="term" value="C:Golgi membrane"/>
    <property type="evidence" value="ECO:0007669"/>
    <property type="project" value="UniProtKB-SubCell"/>
</dbReference>
<protein>
    <recommendedName>
        <fullName evidence="9">HMA domain-containing protein</fullName>
    </recommendedName>
</protein>
<dbReference type="Pfam" id="PF03016">
    <property type="entry name" value="Exostosin_GT47"/>
    <property type="match status" value="1"/>
</dbReference>
<feature type="transmembrane region" description="Helical" evidence="8">
    <location>
        <begin position="208"/>
        <end position="225"/>
    </location>
</feature>
<feature type="compositionally biased region" description="Basic and acidic residues" evidence="7">
    <location>
        <begin position="542"/>
        <end position="586"/>
    </location>
</feature>
<reference evidence="10" key="1">
    <citation type="submission" date="2018-11" db="EMBL/GenBank/DDBJ databases">
        <authorList>
            <consortium name="Genoscope - CEA"/>
            <person name="William W."/>
        </authorList>
    </citation>
    <scope>NUCLEOTIDE SEQUENCE</scope>
</reference>
<dbReference type="InterPro" id="IPR040911">
    <property type="entry name" value="Exostosin_GT47"/>
</dbReference>
<evidence type="ECO:0000256" key="4">
    <source>
        <dbReference type="ARBA" id="ARBA00022679"/>
    </source>
</evidence>
<feature type="transmembrane region" description="Helical" evidence="8">
    <location>
        <begin position="7"/>
        <end position="27"/>
    </location>
</feature>
<proteinExistence type="inferred from homology"/>
<organism evidence="10">
    <name type="scientific">Brassica campestris</name>
    <name type="common">Field mustard</name>
    <dbReference type="NCBI Taxonomy" id="3711"/>
    <lineage>
        <taxon>Eukaryota</taxon>
        <taxon>Viridiplantae</taxon>
        <taxon>Streptophyta</taxon>
        <taxon>Embryophyta</taxon>
        <taxon>Tracheophyta</taxon>
        <taxon>Spermatophyta</taxon>
        <taxon>Magnoliopsida</taxon>
        <taxon>eudicotyledons</taxon>
        <taxon>Gunneridae</taxon>
        <taxon>Pentapetalae</taxon>
        <taxon>rosids</taxon>
        <taxon>malvids</taxon>
        <taxon>Brassicales</taxon>
        <taxon>Brassicaceae</taxon>
        <taxon>Brassiceae</taxon>
        <taxon>Brassica</taxon>
    </lineage>
</organism>
<evidence type="ECO:0000256" key="3">
    <source>
        <dbReference type="ARBA" id="ARBA00022676"/>
    </source>
</evidence>
<dbReference type="PANTHER" id="PTHR11062">
    <property type="entry name" value="EXOSTOSIN HEPARAN SULFATE GLYCOSYLTRANSFERASE -RELATED"/>
    <property type="match status" value="1"/>
</dbReference>
<comment type="subcellular location">
    <subcellularLocation>
        <location evidence="1">Golgi apparatus membrane</location>
        <topology evidence="1">Single-pass type II membrane protein</topology>
    </subcellularLocation>
</comment>
<dbReference type="GO" id="GO:0016757">
    <property type="term" value="F:glycosyltransferase activity"/>
    <property type="evidence" value="ECO:0007669"/>
    <property type="project" value="UniProtKB-KW"/>
</dbReference>
<keyword evidence="5" id="KW-0735">Signal-anchor</keyword>
<evidence type="ECO:0000256" key="7">
    <source>
        <dbReference type="SAM" id="MobiDB-lite"/>
    </source>
</evidence>
<evidence type="ECO:0000313" key="10">
    <source>
        <dbReference type="EMBL" id="VDC77869.1"/>
    </source>
</evidence>
<feature type="domain" description="HMA" evidence="9">
    <location>
        <begin position="469"/>
        <end position="538"/>
    </location>
</feature>
<dbReference type="InterPro" id="IPR006121">
    <property type="entry name" value="HMA_dom"/>
</dbReference>
<accession>A0A3P5ZI72</accession>
<dbReference type="InterPro" id="IPR004263">
    <property type="entry name" value="Exostosin"/>
</dbReference>
<gene>
    <name evidence="10" type="ORF">BRAA01T04371Z</name>
</gene>
<dbReference type="Gene3D" id="3.30.70.100">
    <property type="match status" value="1"/>
</dbReference>
<dbReference type="PANTHER" id="PTHR11062:SF217">
    <property type="entry name" value="EXOSTOSIN FAMILY PROTEIN"/>
    <property type="match status" value="1"/>
</dbReference>
<evidence type="ECO:0000256" key="6">
    <source>
        <dbReference type="ARBA" id="ARBA00023034"/>
    </source>
</evidence>
<evidence type="ECO:0000256" key="2">
    <source>
        <dbReference type="ARBA" id="ARBA00010271"/>
    </source>
</evidence>
<name>A0A3P5ZI72_BRACM</name>
<keyword evidence="6" id="KW-0333">Golgi apparatus</keyword>
<dbReference type="GO" id="GO:0046872">
    <property type="term" value="F:metal ion binding"/>
    <property type="evidence" value="ECO:0007669"/>
    <property type="project" value="InterPro"/>
</dbReference>
<keyword evidence="3" id="KW-0328">Glycosyltransferase</keyword>
<keyword evidence="8" id="KW-0472">Membrane</keyword>
<keyword evidence="4" id="KW-0808">Transferase</keyword>
<comment type="similarity">
    <text evidence="2">Belongs to the glycosyltransferase 47 family.</text>
</comment>
<evidence type="ECO:0000259" key="9">
    <source>
        <dbReference type="PROSITE" id="PS50846"/>
    </source>
</evidence>
<evidence type="ECO:0000256" key="8">
    <source>
        <dbReference type="SAM" id="Phobius"/>
    </source>
</evidence>
<evidence type="ECO:0000256" key="5">
    <source>
        <dbReference type="ARBA" id="ARBA00022968"/>
    </source>
</evidence>
<dbReference type="EMBL" id="LR031571">
    <property type="protein sequence ID" value="VDC77869.1"/>
    <property type="molecule type" value="Genomic_DNA"/>
</dbReference>
<sequence>MRDYLPKYLNAFLLAFATFAVVFAIFIAKDPNTSHHLYFSTSSSSLWTSSFSSAFITVYMSIFIPFHPHFDCNKCLKLRFNCLCYEKRKRNGSNPGSLSWKRDKKVEAELATARALIREAQLNPNSTTSSPLRDEDYVPHGEIYRNPYAFHRSYLLMEKMFKIYVYEEGDPPIFHYGLCKDIYSMEGLLLNFMENDVLTYRTRDPDKAHVYFLPFSVVMILHHLFDPVVRDKAVLERVIVDYVQIISEKYPYWNTSDGFDHFMLSCHDWGHRATWYVKKLFFNSIRVLCNANISEYFNPEKDAPFPEINLQTGEINNLTGGLDPMSRTTLAFFAGQSHGKIRPVLLNHWKEKDKDILVYEDLPGELDYKEMMRKSRFCICPSGHEVASPRVPEAIYSGCVPVLISENYVLPFSDVLNWEKFSVSVSVKEIPELKRILMDIPEDRYKKLYEGVKQVQRHILVNDPPKRYDQKILIRVTMTDDKARAKAMKTAVKFKGVSAVEIKGDHRNQIEVTGVEVDMIGLTNTLRRKVACAELVSVNKVEPPKPEEDKKPEEKKPEEKKPDEAKPEEKKPDEKKPEEEKQEPCHCHPPCHQPCHQQPWPYGYGMPSSYHHPCNPYGYNARDYIGEPVYNHEPNCTIL</sequence>
<dbReference type="PROSITE" id="PS50846">
    <property type="entry name" value="HMA_2"/>
    <property type="match status" value="1"/>
</dbReference>
<feature type="transmembrane region" description="Helical" evidence="8">
    <location>
        <begin position="47"/>
        <end position="66"/>
    </location>
</feature>
<feature type="region of interest" description="Disordered" evidence="7">
    <location>
        <begin position="542"/>
        <end position="587"/>
    </location>
</feature>
<keyword evidence="8" id="KW-1133">Transmembrane helix</keyword>
<dbReference type="AlphaFoldDB" id="A0A3P5ZI72"/>